<dbReference type="Proteomes" id="UP000731519">
    <property type="component" value="Unassembled WGS sequence"/>
</dbReference>
<evidence type="ECO:0000313" key="4">
    <source>
        <dbReference type="EMBL" id="OSY52010.1"/>
    </source>
</evidence>
<feature type="compositionally biased region" description="Basic and acidic residues" evidence="1">
    <location>
        <begin position="8"/>
        <end position="22"/>
    </location>
</feature>
<dbReference type="Pfam" id="PF13560">
    <property type="entry name" value="HTH_31"/>
    <property type="match status" value="1"/>
</dbReference>
<dbReference type="InterPro" id="IPR027417">
    <property type="entry name" value="P-loop_NTPase"/>
</dbReference>
<dbReference type="GeneID" id="91402950"/>
<feature type="compositionally biased region" description="Basic residues" evidence="1">
    <location>
        <begin position="634"/>
        <end position="649"/>
    </location>
</feature>
<keyword evidence="6" id="KW-1185">Reference proteome</keyword>
<feature type="region of interest" description="Disordered" evidence="1">
    <location>
        <begin position="634"/>
        <end position="732"/>
    </location>
</feature>
<evidence type="ECO:0000313" key="3">
    <source>
        <dbReference type="EMBL" id="KAF0649289.1"/>
    </source>
</evidence>
<dbReference type="Pfam" id="PF20703">
    <property type="entry name" value="nSTAND1"/>
    <property type="match status" value="1"/>
</dbReference>
<name>A0A1Y2NXC7_STRFR</name>
<dbReference type="SUPFAM" id="SSF47413">
    <property type="entry name" value="lambda repressor-like DNA-binding domains"/>
    <property type="match status" value="1"/>
</dbReference>
<evidence type="ECO:0000313" key="5">
    <source>
        <dbReference type="Proteomes" id="UP000194318"/>
    </source>
</evidence>
<evidence type="ECO:0000256" key="1">
    <source>
        <dbReference type="SAM" id="MobiDB-lite"/>
    </source>
</evidence>
<dbReference type="PROSITE" id="PS50943">
    <property type="entry name" value="HTH_CROC1"/>
    <property type="match status" value="1"/>
</dbReference>
<gene>
    <name evidence="4" type="ORF">BG846_02318</name>
    <name evidence="3" type="ORF">K701_14370</name>
</gene>
<comment type="caution">
    <text evidence="4">The sequence shown here is derived from an EMBL/GenBank/DDBJ whole genome shotgun (WGS) entry which is preliminary data.</text>
</comment>
<dbReference type="Gene3D" id="1.10.260.40">
    <property type="entry name" value="lambda repressor-like DNA-binding domains"/>
    <property type="match status" value="1"/>
</dbReference>
<proteinExistence type="predicted"/>
<evidence type="ECO:0000313" key="6">
    <source>
        <dbReference type="Proteomes" id="UP000731519"/>
    </source>
</evidence>
<feature type="region of interest" description="Disordered" evidence="1">
    <location>
        <begin position="361"/>
        <end position="394"/>
    </location>
</feature>
<sequence length="766" mass="82735">MTNPQHGHAADHRSSDDQDAHGAETFPAHLRRLRRERGLSLADLARRTHYSKGYLSKIETGAKRPTADVARLCDEVLRARGGLLRRMAPPTGPSPAPGRHAAATAPRDRNDVCPYRGFQAFTPEDSQWFFGRDRVTAALVERTFERIGRGPLALVAPSGTGKTSLLNAGLVPALKRGELPMPGADRWPVVTLTPTSRPLDELLERTAKTVGWDPGVTTEALREDPAVLLHGVGDPRDVASGSPTGGTPPPARPVLIVDQFEELFTLCSEEEQRRAFVRVLLTLAGTPPAHDAPEPAVVVLGIRADFTDDCLRFPDLAEALAGGVFVPPPMSVAELTEAITRPAELAGLTLEPGLVPLLLRDAGPGDTPLPEDPAAAHHTGTGPNPQAWAGSAPGAGEAPGFALPFVSHALLATWRRREGPALTVRAYERTGGVREAVARTAENVFAGLRPAEQKAARLLLTRLVHVAEGVRTTRRRVGRAALTEQLAGTAGAAVAWEALVRARLVTVGGDTVEISHEALPHAWPRLRAWLDTDRAALLLLQELSRAAAVWRREGRDPSALYRGSRLEAASALAAGPGGGRLLSALEEEFLTAGREREDLLRARARWRVRVRRSLLAALRLPPALAATAHRLAHRLVHRRRARRRRRASGHGRSPGGSTDPVPRLPLRPADRPTTTCTTTGWERHPFPPRVRRISTPHSAGRLEPDGTTTSGEPRSSTRRPGVDRDVGVSHGRTRPWRLSTTAAHTPLAIWPMPLQPLTMPLPIQAL</sequence>
<dbReference type="EMBL" id="MIFZ01000205">
    <property type="protein sequence ID" value="OSY52010.1"/>
    <property type="molecule type" value="Genomic_DNA"/>
</dbReference>
<dbReference type="SUPFAM" id="SSF52540">
    <property type="entry name" value="P-loop containing nucleoside triphosphate hydrolases"/>
    <property type="match status" value="1"/>
</dbReference>
<dbReference type="Proteomes" id="UP000194318">
    <property type="component" value="Unassembled WGS sequence"/>
</dbReference>
<dbReference type="AlphaFoldDB" id="A0A1Y2NXC7"/>
<evidence type="ECO:0000259" key="2">
    <source>
        <dbReference type="PROSITE" id="PS50943"/>
    </source>
</evidence>
<dbReference type="RefSeq" id="WP_051839301.1">
    <property type="nucleotide sequence ID" value="NZ_ASYR01000016.1"/>
</dbReference>
<dbReference type="EMBL" id="ASYR01000016">
    <property type="protein sequence ID" value="KAF0649289.1"/>
    <property type="molecule type" value="Genomic_DNA"/>
</dbReference>
<accession>A0A1Y2NXC7</accession>
<dbReference type="GO" id="GO:0003677">
    <property type="term" value="F:DNA binding"/>
    <property type="evidence" value="ECO:0007669"/>
    <property type="project" value="InterPro"/>
</dbReference>
<dbReference type="InterPro" id="IPR010982">
    <property type="entry name" value="Lambda_DNA-bd_dom_sf"/>
</dbReference>
<dbReference type="SMART" id="SM00530">
    <property type="entry name" value="HTH_XRE"/>
    <property type="match status" value="1"/>
</dbReference>
<reference evidence="3 6" key="1">
    <citation type="submission" date="2013-05" db="EMBL/GenBank/DDBJ databases">
        <title>Genome Sequence of Streptomyces fradiae.</title>
        <authorList>
            <person name="Kirby R."/>
        </authorList>
    </citation>
    <scope>NUCLEOTIDE SEQUENCE [LARGE SCALE GENOMIC DNA]</scope>
    <source>
        <strain evidence="3 6">ATCC 10745</strain>
    </source>
</reference>
<feature type="region of interest" description="Disordered" evidence="1">
    <location>
        <begin position="85"/>
        <end position="109"/>
    </location>
</feature>
<organism evidence="4 5">
    <name type="scientific">Streptomyces fradiae ATCC 10745 = DSM 40063</name>
    <dbReference type="NCBI Taxonomy" id="1319510"/>
    <lineage>
        <taxon>Bacteria</taxon>
        <taxon>Bacillati</taxon>
        <taxon>Actinomycetota</taxon>
        <taxon>Actinomycetes</taxon>
        <taxon>Kitasatosporales</taxon>
        <taxon>Streptomycetaceae</taxon>
        <taxon>Streptomyces</taxon>
    </lineage>
</organism>
<dbReference type="InterPro" id="IPR001387">
    <property type="entry name" value="Cro/C1-type_HTH"/>
</dbReference>
<protein>
    <submittedName>
        <fullName evidence="4">Helix-turn-helix protein</fullName>
    </submittedName>
</protein>
<feature type="domain" description="HTH cro/C1-type" evidence="2">
    <location>
        <begin position="30"/>
        <end position="84"/>
    </location>
</feature>
<feature type="region of interest" description="Disordered" evidence="1">
    <location>
        <begin position="1"/>
        <end position="31"/>
    </location>
</feature>
<reference evidence="4 5" key="2">
    <citation type="submission" date="2016-09" db="EMBL/GenBank/DDBJ databases">
        <title>Streptomyces fradiae DSM40063, a candidate organism with high potential of specific P450 cytochromes.</title>
        <authorList>
            <person name="Grumaz C."/>
            <person name="Vainshtein Y."/>
            <person name="Kirstahler P."/>
            <person name="Sohn K."/>
        </authorList>
    </citation>
    <scope>NUCLEOTIDE SEQUENCE [LARGE SCALE GENOMIC DNA]</scope>
    <source>
        <strain evidence="4 5">DSM 40063</strain>
    </source>
</reference>
<dbReference type="InterPro" id="IPR049052">
    <property type="entry name" value="nSTAND1"/>
</dbReference>